<name>A0A6J6I7K3_9ZZZZ</name>
<feature type="domain" description="CopC" evidence="6">
    <location>
        <begin position="29"/>
        <end position="121"/>
    </location>
</feature>
<keyword evidence="5" id="KW-0812">Transmembrane</keyword>
<dbReference type="InterPro" id="IPR014755">
    <property type="entry name" value="Cu-Rt/internalin_Ig-like"/>
</dbReference>
<feature type="transmembrane region" description="Helical" evidence="5">
    <location>
        <begin position="148"/>
        <end position="168"/>
    </location>
</feature>
<dbReference type="GO" id="GO:0005886">
    <property type="term" value="C:plasma membrane"/>
    <property type="evidence" value="ECO:0007669"/>
    <property type="project" value="TreeGrafter"/>
</dbReference>
<evidence type="ECO:0000256" key="1">
    <source>
        <dbReference type="ARBA" id="ARBA00004196"/>
    </source>
</evidence>
<organism evidence="7">
    <name type="scientific">freshwater metagenome</name>
    <dbReference type="NCBI Taxonomy" id="449393"/>
    <lineage>
        <taxon>unclassified sequences</taxon>
        <taxon>metagenomes</taxon>
        <taxon>ecological metagenomes</taxon>
    </lineage>
</organism>
<keyword evidence="5" id="KW-1133">Transmembrane helix</keyword>
<dbReference type="Pfam" id="PF04234">
    <property type="entry name" value="CopC"/>
    <property type="match status" value="1"/>
</dbReference>
<evidence type="ECO:0000256" key="5">
    <source>
        <dbReference type="SAM" id="Phobius"/>
    </source>
</evidence>
<evidence type="ECO:0000313" key="7">
    <source>
        <dbReference type="EMBL" id="CAB4621610.1"/>
    </source>
</evidence>
<keyword evidence="2" id="KW-0479">Metal-binding</keyword>
<evidence type="ECO:0000256" key="4">
    <source>
        <dbReference type="ARBA" id="ARBA00023008"/>
    </source>
</evidence>
<dbReference type="InterPro" id="IPR007348">
    <property type="entry name" value="CopC_dom"/>
</dbReference>
<keyword evidence="5" id="KW-0472">Membrane</keyword>
<dbReference type="GO" id="GO:0005507">
    <property type="term" value="F:copper ion binding"/>
    <property type="evidence" value="ECO:0007669"/>
    <property type="project" value="InterPro"/>
</dbReference>
<dbReference type="PANTHER" id="PTHR34820:SF4">
    <property type="entry name" value="INNER MEMBRANE PROTEIN YEBZ"/>
    <property type="match status" value="1"/>
</dbReference>
<dbReference type="GO" id="GO:0046688">
    <property type="term" value="P:response to copper ion"/>
    <property type="evidence" value="ECO:0007669"/>
    <property type="project" value="InterPro"/>
</dbReference>
<dbReference type="PANTHER" id="PTHR34820">
    <property type="entry name" value="INNER MEMBRANE PROTEIN YEBZ"/>
    <property type="match status" value="1"/>
</dbReference>
<dbReference type="Gene3D" id="2.60.40.1220">
    <property type="match status" value="1"/>
</dbReference>
<evidence type="ECO:0000256" key="2">
    <source>
        <dbReference type="ARBA" id="ARBA00022723"/>
    </source>
</evidence>
<dbReference type="SUPFAM" id="SSF81296">
    <property type="entry name" value="E set domains"/>
    <property type="match status" value="1"/>
</dbReference>
<accession>A0A6J6I7K3</accession>
<sequence length="177" mass="18174">MKTAHRHLLLAVIGGAFMVLGLATPANAHSDLEKSNPRPNSQVKESPGSVALTFNEKIAANGNGIVVTDSAGKRFDQGIAIVIGDTVKQRVKEITAPGRYTVRYRVVSADGHVVSSKYSFAFAPPSSGAPSSTPVAATTNQTSTGNSAAVVGAIAGAIAGGLTGVYLIRRKRSKSAT</sequence>
<dbReference type="EMBL" id="CAEZVF010000075">
    <property type="protein sequence ID" value="CAB4621610.1"/>
    <property type="molecule type" value="Genomic_DNA"/>
</dbReference>
<keyword evidence="4" id="KW-0186">Copper</keyword>
<dbReference type="GO" id="GO:0006825">
    <property type="term" value="P:copper ion transport"/>
    <property type="evidence" value="ECO:0007669"/>
    <property type="project" value="InterPro"/>
</dbReference>
<dbReference type="InterPro" id="IPR032694">
    <property type="entry name" value="CopC/D"/>
</dbReference>
<dbReference type="InterPro" id="IPR014756">
    <property type="entry name" value="Ig_E-set"/>
</dbReference>
<dbReference type="GO" id="GO:0042597">
    <property type="term" value="C:periplasmic space"/>
    <property type="evidence" value="ECO:0007669"/>
    <property type="project" value="InterPro"/>
</dbReference>
<gene>
    <name evidence="7" type="ORF">UFOPK1939_00603</name>
</gene>
<evidence type="ECO:0000259" key="6">
    <source>
        <dbReference type="Pfam" id="PF04234"/>
    </source>
</evidence>
<comment type="subcellular location">
    <subcellularLocation>
        <location evidence="1">Cell envelope</location>
    </subcellularLocation>
</comment>
<evidence type="ECO:0000256" key="3">
    <source>
        <dbReference type="ARBA" id="ARBA00022729"/>
    </source>
</evidence>
<keyword evidence="3" id="KW-0732">Signal</keyword>
<proteinExistence type="predicted"/>
<dbReference type="GO" id="GO:0030313">
    <property type="term" value="C:cell envelope"/>
    <property type="evidence" value="ECO:0007669"/>
    <property type="project" value="UniProtKB-SubCell"/>
</dbReference>
<protein>
    <submittedName>
        <fullName evidence="7">Unannotated protein</fullName>
    </submittedName>
</protein>
<dbReference type="AlphaFoldDB" id="A0A6J6I7K3"/>
<reference evidence="7" key="1">
    <citation type="submission" date="2020-05" db="EMBL/GenBank/DDBJ databases">
        <authorList>
            <person name="Chiriac C."/>
            <person name="Salcher M."/>
            <person name="Ghai R."/>
            <person name="Kavagutti S V."/>
        </authorList>
    </citation>
    <scope>NUCLEOTIDE SEQUENCE</scope>
</reference>